<dbReference type="InterPro" id="IPR013210">
    <property type="entry name" value="LRR_N_plant-typ"/>
</dbReference>
<accession>A0ABD1XT24</accession>
<keyword evidence="8" id="KW-0677">Repeat</keyword>
<dbReference type="Pfam" id="PF00069">
    <property type="entry name" value="Pkinase"/>
    <property type="match status" value="1"/>
</dbReference>
<evidence type="ECO:0000256" key="8">
    <source>
        <dbReference type="ARBA" id="ARBA00022737"/>
    </source>
</evidence>
<dbReference type="GO" id="GO:0005886">
    <property type="term" value="C:plasma membrane"/>
    <property type="evidence" value="ECO:0007669"/>
    <property type="project" value="UniProtKB-SubCell"/>
</dbReference>
<dbReference type="Gene3D" id="1.10.510.10">
    <property type="entry name" value="Transferase(Phosphotransferase) domain 1"/>
    <property type="match status" value="1"/>
</dbReference>
<evidence type="ECO:0000256" key="13">
    <source>
        <dbReference type="ARBA" id="ARBA00037847"/>
    </source>
</evidence>
<dbReference type="InterPro" id="IPR001611">
    <property type="entry name" value="Leu-rich_rpt"/>
</dbReference>
<evidence type="ECO:0000256" key="1">
    <source>
        <dbReference type="ARBA" id="ARBA00004236"/>
    </source>
</evidence>
<evidence type="ECO:0000256" key="11">
    <source>
        <dbReference type="ARBA" id="ARBA00023170"/>
    </source>
</evidence>
<dbReference type="EMBL" id="JBHFFA010000007">
    <property type="protein sequence ID" value="KAL2612110.1"/>
    <property type="molecule type" value="Genomic_DNA"/>
</dbReference>
<dbReference type="SMART" id="SM00220">
    <property type="entry name" value="S_TKc"/>
    <property type="match status" value="1"/>
</dbReference>
<keyword evidence="5" id="KW-0433">Leucine-rich repeat</keyword>
<dbReference type="FunFam" id="3.80.10.10:FF:000299">
    <property type="entry name" value="Piriformospora indica-insensitive protein 2"/>
    <property type="match status" value="1"/>
</dbReference>
<evidence type="ECO:0000256" key="5">
    <source>
        <dbReference type="ARBA" id="ARBA00022614"/>
    </source>
</evidence>
<comment type="similarity">
    <text evidence="3">Belongs to the RLP family.</text>
</comment>
<evidence type="ECO:0000256" key="7">
    <source>
        <dbReference type="ARBA" id="ARBA00022729"/>
    </source>
</evidence>
<feature type="domain" description="Protein kinase" evidence="16">
    <location>
        <begin position="524"/>
        <end position="813"/>
    </location>
</feature>
<dbReference type="Gene3D" id="3.30.200.20">
    <property type="entry name" value="Phosphorylase Kinase, domain 1"/>
    <property type="match status" value="1"/>
</dbReference>
<evidence type="ECO:0000313" key="17">
    <source>
        <dbReference type="EMBL" id="KAL2612110.1"/>
    </source>
</evidence>
<gene>
    <name evidence="17" type="ORF">R1flu_023802</name>
</gene>
<comment type="similarity">
    <text evidence="2">Belongs to the protein kinase superfamily. Ser/Thr protein kinase family.</text>
</comment>
<evidence type="ECO:0000256" key="12">
    <source>
        <dbReference type="ARBA" id="ARBA00023180"/>
    </source>
</evidence>
<keyword evidence="10 15" id="KW-0472">Membrane</keyword>
<proteinExistence type="inferred from homology"/>
<feature type="transmembrane region" description="Helical" evidence="15">
    <location>
        <begin position="472"/>
        <end position="494"/>
    </location>
</feature>
<comment type="subcellular location">
    <subcellularLocation>
        <location evidence="1">Cell membrane</location>
    </subcellularLocation>
    <subcellularLocation>
        <location evidence="13">Endomembrane system</location>
        <topology evidence="13">Single-pass membrane protein</topology>
    </subcellularLocation>
</comment>
<evidence type="ECO:0000256" key="14">
    <source>
        <dbReference type="SAM" id="MobiDB-lite"/>
    </source>
</evidence>
<evidence type="ECO:0000256" key="15">
    <source>
        <dbReference type="SAM" id="Phobius"/>
    </source>
</evidence>
<evidence type="ECO:0000256" key="9">
    <source>
        <dbReference type="ARBA" id="ARBA00022989"/>
    </source>
</evidence>
<evidence type="ECO:0000256" key="2">
    <source>
        <dbReference type="ARBA" id="ARBA00008684"/>
    </source>
</evidence>
<evidence type="ECO:0000256" key="6">
    <source>
        <dbReference type="ARBA" id="ARBA00022692"/>
    </source>
</evidence>
<keyword evidence="11" id="KW-0675">Receptor</keyword>
<organism evidence="17 18">
    <name type="scientific">Riccia fluitans</name>
    <dbReference type="NCBI Taxonomy" id="41844"/>
    <lineage>
        <taxon>Eukaryota</taxon>
        <taxon>Viridiplantae</taxon>
        <taxon>Streptophyta</taxon>
        <taxon>Embryophyta</taxon>
        <taxon>Marchantiophyta</taxon>
        <taxon>Marchantiopsida</taxon>
        <taxon>Marchantiidae</taxon>
        <taxon>Marchantiales</taxon>
        <taxon>Ricciaceae</taxon>
        <taxon>Riccia</taxon>
    </lineage>
</organism>
<evidence type="ECO:0000313" key="18">
    <source>
        <dbReference type="Proteomes" id="UP001605036"/>
    </source>
</evidence>
<evidence type="ECO:0000256" key="10">
    <source>
        <dbReference type="ARBA" id="ARBA00023136"/>
    </source>
</evidence>
<dbReference type="PANTHER" id="PTHR48052:SF8">
    <property type="entry name" value="LRR RECEPTOR-LIKE SERINE_THREONINE-PROTEIN KINASE FLS2"/>
    <property type="match status" value="1"/>
</dbReference>
<dbReference type="Gene3D" id="3.80.10.10">
    <property type="entry name" value="Ribonuclease Inhibitor"/>
    <property type="match status" value="3"/>
</dbReference>
<reference evidence="17 18" key="1">
    <citation type="submission" date="2024-09" db="EMBL/GenBank/DDBJ databases">
        <title>Chromosome-scale assembly of Riccia fluitans.</title>
        <authorList>
            <person name="Paukszto L."/>
            <person name="Sawicki J."/>
            <person name="Karawczyk K."/>
            <person name="Piernik-Szablinska J."/>
            <person name="Szczecinska M."/>
            <person name="Mazdziarz M."/>
        </authorList>
    </citation>
    <scope>NUCLEOTIDE SEQUENCE [LARGE SCALE GENOMIC DNA]</scope>
    <source>
        <strain evidence="17">Rf_01</strain>
        <tissue evidence="17">Aerial parts of the thallus</tissue>
    </source>
</reference>
<dbReference type="FunFam" id="3.80.10.10:FF:000383">
    <property type="entry name" value="Leucine-rich repeat receptor protein kinase EMS1"/>
    <property type="match status" value="1"/>
</dbReference>
<evidence type="ECO:0000256" key="4">
    <source>
        <dbReference type="ARBA" id="ARBA00022475"/>
    </source>
</evidence>
<keyword evidence="12" id="KW-0325">Glycoprotein</keyword>
<keyword evidence="6 15" id="KW-0812">Transmembrane</keyword>
<dbReference type="Pfam" id="PF13855">
    <property type="entry name" value="LRR_8"/>
    <property type="match status" value="1"/>
</dbReference>
<dbReference type="PANTHER" id="PTHR48052">
    <property type="entry name" value="UNNAMED PRODUCT"/>
    <property type="match status" value="1"/>
</dbReference>
<keyword evidence="18" id="KW-1185">Reference proteome</keyword>
<keyword evidence="4" id="KW-1003">Cell membrane</keyword>
<evidence type="ECO:0000259" key="16">
    <source>
        <dbReference type="PROSITE" id="PS50011"/>
    </source>
</evidence>
<dbReference type="SMART" id="SM00369">
    <property type="entry name" value="LRR_TYP"/>
    <property type="match status" value="4"/>
</dbReference>
<dbReference type="CDD" id="cd14066">
    <property type="entry name" value="STKc_IRAK"/>
    <property type="match status" value="1"/>
</dbReference>
<sequence length="862" mass="93981">MSLESGVIRAAVIIGPLVEGTKMANGECGIAACCWRRKRDQAVSWRALVNFFNILILLAVMESKVAANLASDTTVLLEIKRIWRNPAQLSSWSNSTPTCSGQWFGVSCDEQNTTVTMLQLSGTNLKNAAIPPIIGNLTNLTELFLDLCNLAGEIPKTIGALKSLVLLNFDTNGLQGTIPAEIGELTNLTSLILSSNNLSGDLPDLSRLQSVLYLDLGPNSALTGPFPRWIGTLSQLRTLGLHGINLTGTILPEIGNLTNLSSMNLESCGLVGDLPTELGNMKSLTELLLPSNGFTGNIPESFKNLRNLTTLNLIDNKMTGFLPSWLTNLSFLEEIFLDGNSFAGPIPQEIGTISHLTKITMRHNNLIGDIPASLGSLVNLTLLALEFNRLSGPIPPSILSLPNLQRLSLDNNCLNGSAPGSGRSITIPEFTIADNCFDGSSQPCKCAAALNNSTESFFPSTSSSSSSSNSTIYISVGVVAGTLLTLGILILIFLRSTRRREKSPPPAPGSVRHLELSDIVDATKNFTDFLGKGGQATVYKAEFKDGEVAAVKRFGQGVDQKRVENAVKTFDQEVRLLSRLNHRYLVNLTGYCQHEGEYMLLFDYMDMGSLYDHLHGIHSAKTVLTWDQRVAIVVCVACGIDYLHYGCSPPVFHRDIKSANILLSSKPTFTAKVADFGLGKLTTIDSEGEEDVDVTATPPKPGETGIKGSHGYMDPEFLRTGRYSEKSDIFSYGVVILELITGRKALEKGYMRMTDWVGQYLEEPEELMKIVDPKLKDEFIAEELLTVAEIARSCIDLQPNNRPTIRDVLHRLRTDLKRQMTDEATSGRAPSSTVDFSGLEITEVLPNNSINVYTESEIVPRE</sequence>
<feature type="region of interest" description="Disordered" evidence="14">
    <location>
        <begin position="689"/>
        <end position="708"/>
    </location>
</feature>
<dbReference type="PROSITE" id="PS00108">
    <property type="entry name" value="PROTEIN_KINASE_ST"/>
    <property type="match status" value="1"/>
</dbReference>
<protein>
    <recommendedName>
        <fullName evidence="16">Protein kinase domain-containing protein</fullName>
    </recommendedName>
</protein>
<comment type="caution">
    <text evidence="17">The sequence shown here is derived from an EMBL/GenBank/DDBJ whole genome shotgun (WGS) entry which is preliminary data.</text>
</comment>
<dbReference type="InterPro" id="IPR032675">
    <property type="entry name" value="LRR_dom_sf"/>
</dbReference>
<dbReference type="SUPFAM" id="SSF52058">
    <property type="entry name" value="L domain-like"/>
    <property type="match status" value="1"/>
</dbReference>
<dbReference type="SUPFAM" id="SSF56112">
    <property type="entry name" value="Protein kinase-like (PK-like)"/>
    <property type="match status" value="1"/>
</dbReference>
<dbReference type="PROSITE" id="PS50011">
    <property type="entry name" value="PROTEIN_KINASE_DOM"/>
    <property type="match status" value="1"/>
</dbReference>
<dbReference type="PROSITE" id="PS51450">
    <property type="entry name" value="LRR"/>
    <property type="match status" value="1"/>
</dbReference>
<dbReference type="GO" id="GO:0012505">
    <property type="term" value="C:endomembrane system"/>
    <property type="evidence" value="ECO:0007669"/>
    <property type="project" value="UniProtKB-SubCell"/>
</dbReference>
<keyword evidence="9 15" id="KW-1133">Transmembrane helix</keyword>
<name>A0ABD1XT24_9MARC</name>
<dbReference type="InterPro" id="IPR011009">
    <property type="entry name" value="Kinase-like_dom_sf"/>
</dbReference>
<dbReference type="Pfam" id="PF00560">
    <property type="entry name" value="LRR_1"/>
    <property type="match status" value="1"/>
</dbReference>
<dbReference type="InterPro" id="IPR008271">
    <property type="entry name" value="Ser/Thr_kinase_AS"/>
</dbReference>
<keyword evidence="7" id="KW-0732">Signal</keyword>
<evidence type="ECO:0000256" key="3">
    <source>
        <dbReference type="ARBA" id="ARBA00009592"/>
    </source>
</evidence>
<dbReference type="Pfam" id="PF08263">
    <property type="entry name" value="LRRNT_2"/>
    <property type="match status" value="1"/>
</dbReference>
<dbReference type="InterPro" id="IPR000719">
    <property type="entry name" value="Prot_kinase_dom"/>
</dbReference>
<dbReference type="FunFam" id="3.80.10.10:FF:000041">
    <property type="entry name" value="LRR receptor-like serine/threonine-protein kinase ERECTA"/>
    <property type="match status" value="1"/>
</dbReference>
<dbReference type="InterPro" id="IPR003591">
    <property type="entry name" value="Leu-rich_rpt_typical-subtyp"/>
</dbReference>
<dbReference type="Proteomes" id="UP001605036">
    <property type="component" value="Unassembled WGS sequence"/>
</dbReference>
<dbReference type="AlphaFoldDB" id="A0ABD1XT24"/>